<evidence type="ECO:0000256" key="1">
    <source>
        <dbReference type="ARBA" id="ARBA00004123"/>
    </source>
</evidence>
<dbReference type="GO" id="GO:0006508">
    <property type="term" value="P:proteolysis"/>
    <property type="evidence" value="ECO:0007669"/>
    <property type="project" value="UniProtKB-KW"/>
</dbReference>
<evidence type="ECO:0000256" key="17">
    <source>
        <dbReference type="RuleBase" id="RU003971"/>
    </source>
</evidence>
<feature type="domain" description="DED" evidence="18">
    <location>
        <begin position="4"/>
        <end position="82"/>
    </location>
</feature>
<dbReference type="Gene3D" id="1.10.533.10">
    <property type="entry name" value="Death Domain, Fas"/>
    <property type="match status" value="2"/>
</dbReference>
<dbReference type="InterPro" id="IPR001309">
    <property type="entry name" value="Pept_C14_p20"/>
</dbReference>
<dbReference type="CDD" id="cd08333">
    <property type="entry name" value="DED_Caspase_8_r1"/>
    <property type="match status" value="1"/>
</dbReference>
<dbReference type="PROSITE" id="PS50168">
    <property type="entry name" value="DED"/>
    <property type="match status" value="2"/>
</dbReference>
<evidence type="ECO:0000256" key="5">
    <source>
        <dbReference type="ARBA" id="ARBA00022553"/>
    </source>
</evidence>
<dbReference type="InterPro" id="IPR002138">
    <property type="entry name" value="Pept_C14_p10"/>
</dbReference>
<keyword evidence="6" id="KW-0645">Protease</keyword>
<feature type="domain" description="Caspase family p10" evidence="19">
    <location>
        <begin position="370"/>
        <end position="457"/>
    </location>
</feature>
<evidence type="ECO:0000256" key="15">
    <source>
        <dbReference type="ARBA" id="ARBA00068172"/>
    </source>
</evidence>
<dbReference type="PROSITE" id="PS50207">
    <property type="entry name" value="CASPASE_P10"/>
    <property type="match status" value="1"/>
</dbReference>
<dbReference type="PROSITE" id="PS01121">
    <property type="entry name" value="CASPASE_HIS"/>
    <property type="match status" value="1"/>
</dbReference>
<evidence type="ECO:0000256" key="10">
    <source>
        <dbReference type="ARBA" id="ARBA00022807"/>
    </source>
</evidence>
<evidence type="ECO:0000256" key="16">
    <source>
        <dbReference type="PIRSR" id="PIRSR038001-1"/>
    </source>
</evidence>
<evidence type="ECO:0000256" key="9">
    <source>
        <dbReference type="ARBA" id="ARBA00022801"/>
    </source>
</evidence>
<evidence type="ECO:0000256" key="3">
    <source>
        <dbReference type="ARBA" id="ARBA00010134"/>
    </source>
</evidence>
<gene>
    <name evidence="21" type="primary">Casp8_1</name>
    <name evidence="21" type="ORF">MALELE_R11865</name>
</gene>
<feature type="domain" description="DED" evidence="18">
    <location>
        <begin position="102"/>
        <end position="179"/>
    </location>
</feature>
<dbReference type="FunFam" id="3.40.50.1460:FF:000008">
    <property type="entry name" value="caspase-8 isoform X1"/>
    <property type="match status" value="1"/>
</dbReference>
<evidence type="ECO:0000313" key="21">
    <source>
        <dbReference type="EMBL" id="NWV62429.1"/>
    </source>
</evidence>
<dbReference type="GO" id="GO:0004197">
    <property type="term" value="F:cysteine-type endopeptidase activity"/>
    <property type="evidence" value="ECO:0007669"/>
    <property type="project" value="InterPro"/>
</dbReference>
<evidence type="ECO:0000256" key="14">
    <source>
        <dbReference type="ARBA" id="ARBA00066479"/>
    </source>
</evidence>
<dbReference type="Gene3D" id="3.40.50.1460">
    <property type="match status" value="1"/>
</dbReference>
<evidence type="ECO:0000256" key="8">
    <source>
        <dbReference type="ARBA" id="ARBA00022737"/>
    </source>
</evidence>
<comment type="subcellular location">
    <subcellularLocation>
        <location evidence="2">Cytoplasm</location>
    </subcellularLocation>
    <subcellularLocation>
        <location evidence="1">Nucleus</location>
    </subcellularLocation>
</comment>
<accession>A0A7K6GGE6</accession>
<dbReference type="AlphaFoldDB" id="A0A7K6GGE6"/>
<dbReference type="CDD" id="cd08334">
    <property type="entry name" value="DED_Caspase_8_10_r2"/>
    <property type="match status" value="1"/>
</dbReference>
<dbReference type="GO" id="GO:0005634">
    <property type="term" value="C:nucleus"/>
    <property type="evidence" value="ECO:0007669"/>
    <property type="project" value="UniProtKB-SubCell"/>
</dbReference>
<dbReference type="InterPro" id="IPR011600">
    <property type="entry name" value="Pept_C14_caspase"/>
</dbReference>
<keyword evidence="11" id="KW-0865">Zymogen</keyword>
<dbReference type="InterPro" id="IPR016129">
    <property type="entry name" value="Caspase_his_AS"/>
</dbReference>
<dbReference type="SUPFAM" id="SSF47986">
    <property type="entry name" value="DEATH domain"/>
    <property type="match status" value="2"/>
</dbReference>
<evidence type="ECO:0000256" key="6">
    <source>
        <dbReference type="ARBA" id="ARBA00022670"/>
    </source>
</evidence>
<evidence type="ECO:0000313" key="22">
    <source>
        <dbReference type="Proteomes" id="UP000564407"/>
    </source>
</evidence>
<keyword evidence="10" id="KW-0788">Thiol protease</keyword>
<dbReference type="InterPro" id="IPR033139">
    <property type="entry name" value="Caspase_cys_AS"/>
</dbReference>
<dbReference type="PROSITE" id="PS50208">
    <property type="entry name" value="CASPASE_P20"/>
    <property type="match status" value="1"/>
</dbReference>
<keyword evidence="9" id="KW-0378">Hydrolase</keyword>
<dbReference type="InterPro" id="IPR001875">
    <property type="entry name" value="DED_dom"/>
</dbReference>
<evidence type="ECO:0000256" key="4">
    <source>
        <dbReference type="ARBA" id="ARBA00022490"/>
    </source>
</evidence>
<feature type="non-terminal residue" evidence="21">
    <location>
        <position position="464"/>
    </location>
</feature>
<comment type="similarity">
    <text evidence="3 17">Belongs to the peptidase C14A family.</text>
</comment>
<dbReference type="Pfam" id="PF00656">
    <property type="entry name" value="Peptidase_C14"/>
    <property type="match status" value="1"/>
</dbReference>
<dbReference type="GO" id="GO:0005737">
    <property type="term" value="C:cytoplasm"/>
    <property type="evidence" value="ECO:0007669"/>
    <property type="project" value="UniProtKB-SubCell"/>
</dbReference>
<dbReference type="EC" id="3.4.22.61" evidence="14"/>
<name>A0A7K6GGE6_9PASS</name>
<dbReference type="Proteomes" id="UP000564407">
    <property type="component" value="Unassembled WGS sequence"/>
</dbReference>
<dbReference type="InterPro" id="IPR011029">
    <property type="entry name" value="DEATH-like_dom_sf"/>
</dbReference>
<dbReference type="SUPFAM" id="SSF52129">
    <property type="entry name" value="Caspase-like"/>
    <property type="match status" value="1"/>
</dbReference>
<dbReference type="PRINTS" id="PR00376">
    <property type="entry name" value="IL1BCENZYME"/>
</dbReference>
<evidence type="ECO:0000256" key="2">
    <source>
        <dbReference type="ARBA" id="ARBA00004496"/>
    </source>
</evidence>
<evidence type="ECO:0000259" key="18">
    <source>
        <dbReference type="PROSITE" id="PS50168"/>
    </source>
</evidence>
<dbReference type="SMART" id="SM00031">
    <property type="entry name" value="DED"/>
    <property type="match status" value="2"/>
</dbReference>
<proteinExistence type="inferred from homology"/>
<dbReference type="PIRSF" id="PIRSF038001">
    <property type="entry name" value="Caspase_ICE"/>
    <property type="match status" value="1"/>
</dbReference>
<dbReference type="PANTHER" id="PTHR48169">
    <property type="entry name" value="DED DOMAIN-CONTAINING PROTEIN"/>
    <property type="match status" value="1"/>
</dbReference>
<protein>
    <recommendedName>
        <fullName evidence="15">Caspase-8</fullName>
        <ecNumber evidence="14">3.4.22.61</ecNumber>
    </recommendedName>
</protein>
<organism evidence="21 22">
    <name type="scientific">Malurus elegans</name>
    <name type="common">Red-winged fairywren</name>
    <dbReference type="NCBI Taxonomy" id="720584"/>
    <lineage>
        <taxon>Eukaryota</taxon>
        <taxon>Metazoa</taxon>
        <taxon>Chordata</taxon>
        <taxon>Craniata</taxon>
        <taxon>Vertebrata</taxon>
        <taxon>Euteleostomi</taxon>
        <taxon>Archelosauria</taxon>
        <taxon>Archosauria</taxon>
        <taxon>Dinosauria</taxon>
        <taxon>Saurischia</taxon>
        <taxon>Theropoda</taxon>
        <taxon>Coelurosauria</taxon>
        <taxon>Aves</taxon>
        <taxon>Neognathae</taxon>
        <taxon>Neoaves</taxon>
        <taxon>Telluraves</taxon>
        <taxon>Australaves</taxon>
        <taxon>Passeriformes</taxon>
        <taxon>Meliphagoidea</taxon>
        <taxon>Maluridae</taxon>
        <taxon>Malurus</taxon>
    </lineage>
</organism>
<dbReference type="InterPro" id="IPR033170">
    <property type="entry name" value="Caspase-8_DED1"/>
</dbReference>
<keyword evidence="5" id="KW-0597">Phosphoprotein</keyword>
<feature type="active site" evidence="16">
    <location>
        <position position="302"/>
    </location>
</feature>
<dbReference type="PROSITE" id="PS01122">
    <property type="entry name" value="CASPASE_CYS"/>
    <property type="match status" value="1"/>
</dbReference>
<keyword evidence="12" id="KW-0539">Nucleus</keyword>
<keyword evidence="7" id="KW-0053">Apoptosis</keyword>
<dbReference type="GO" id="GO:0032991">
    <property type="term" value="C:protein-containing complex"/>
    <property type="evidence" value="ECO:0007669"/>
    <property type="project" value="UniProtKB-ARBA"/>
</dbReference>
<evidence type="ECO:0000256" key="12">
    <source>
        <dbReference type="ARBA" id="ARBA00023242"/>
    </source>
</evidence>
<reference evidence="21 22" key="1">
    <citation type="submission" date="2019-09" db="EMBL/GenBank/DDBJ databases">
        <title>Bird 10,000 Genomes (B10K) Project - Family phase.</title>
        <authorList>
            <person name="Zhang G."/>
        </authorList>
    </citation>
    <scope>NUCLEOTIDE SEQUENCE [LARGE SCALE GENOMIC DNA]</scope>
    <source>
        <strain evidence="21">B10K-DU-029-44</strain>
        <tissue evidence="21">Heart</tissue>
    </source>
</reference>
<dbReference type="GO" id="GO:0005886">
    <property type="term" value="C:plasma membrane"/>
    <property type="evidence" value="ECO:0007669"/>
    <property type="project" value="UniProtKB-ARBA"/>
</dbReference>
<dbReference type="InterPro" id="IPR029030">
    <property type="entry name" value="Caspase-like_dom_sf"/>
</dbReference>
<dbReference type="GO" id="GO:0043065">
    <property type="term" value="P:positive regulation of apoptotic process"/>
    <property type="evidence" value="ECO:0007669"/>
    <property type="project" value="UniProtKB-ARBA"/>
</dbReference>
<comment type="catalytic activity">
    <reaction evidence="13">
        <text>Strict requirement for Asp at position P1 and has a preferred cleavage sequence of (Leu/Asp/Val)-Glu-Thr-Asp-|-(Gly/Ser/Ala).</text>
        <dbReference type="EC" id="3.4.22.61"/>
    </reaction>
</comment>
<dbReference type="EMBL" id="VZRP01006602">
    <property type="protein sequence ID" value="NWV62429.1"/>
    <property type="molecule type" value="Genomic_DNA"/>
</dbReference>
<feature type="active site" evidence="16">
    <location>
        <position position="345"/>
    </location>
</feature>
<keyword evidence="4" id="KW-0963">Cytoplasm</keyword>
<dbReference type="Pfam" id="PF01335">
    <property type="entry name" value="DED"/>
    <property type="match status" value="2"/>
</dbReference>
<feature type="domain" description="Caspase family p20" evidence="20">
    <location>
        <begin position="226"/>
        <end position="349"/>
    </location>
</feature>
<evidence type="ECO:0000259" key="19">
    <source>
        <dbReference type="PROSITE" id="PS50207"/>
    </source>
</evidence>
<dbReference type="CDD" id="cd00032">
    <property type="entry name" value="CASc"/>
    <property type="match status" value="1"/>
</dbReference>
<evidence type="ECO:0000256" key="11">
    <source>
        <dbReference type="ARBA" id="ARBA00023145"/>
    </source>
</evidence>
<keyword evidence="22" id="KW-1185">Reference proteome</keyword>
<dbReference type="FunFam" id="1.10.533.10:FF:000016">
    <property type="entry name" value="CASP8 and FADD-like apoptosis regulator"/>
    <property type="match status" value="1"/>
</dbReference>
<evidence type="ECO:0000256" key="7">
    <source>
        <dbReference type="ARBA" id="ARBA00022703"/>
    </source>
</evidence>
<dbReference type="PANTHER" id="PTHR48169:SF7">
    <property type="entry name" value="CASPASE 10"/>
    <property type="match status" value="1"/>
</dbReference>
<dbReference type="SMART" id="SM00115">
    <property type="entry name" value="CASc"/>
    <property type="match status" value="1"/>
</dbReference>
<evidence type="ECO:0000256" key="13">
    <source>
        <dbReference type="ARBA" id="ARBA00051626"/>
    </source>
</evidence>
<feature type="non-terminal residue" evidence="21">
    <location>
        <position position="1"/>
    </location>
</feature>
<dbReference type="InterPro" id="IPR015917">
    <property type="entry name" value="Pept_C14A"/>
</dbReference>
<keyword evidence="8" id="KW-0677">Repeat</keyword>
<dbReference type="GO" id="GO:0006915">
    <property type="term" value="P:apoptotic process"/>
    <property type="evidence" value="ECO:0007669"/>
    <property type="project" value="UniProtKB-KW"/>
</dbReference>
<sequence length="464" mass="53470">MSADLRKLLFEVSEALVTDELAALKFLSLEHVPRRKLEAIQDPKAFFEVLQEKDMIGVGNLSFLKELLYCIDRIDLLSAQLGSSREEMDRELQDPGRAQVSAYRQLLYRLAEDLAPEDVRNMKFLLQMQLPKTKLQENASMLQVFLEMEINGIIKEDNLTMLKDILQRFRPDLKKKIDAYEEKKRENYSREEVSYSVPVSVHPEEQRGEQGAAHRHREIYKMKNKPHGYCLILNNHIFKNPRYNREGTLQDGEALKKVFNWLQFETVEYMNLEGKKIREKVKEYSKKDHRNMDCFVCFILSHGEKDKIKGVDDECVNIEDLISCFTGTNCPSLAGKPKVFIIQACQGMSRHRSVTVEPDSTGHLEEDATPSISIPDKADFLIGMATVEDCQAFRNPKNGSVYIQSLCKKMELLCPDRVDFITILTKVNQELAEQEFGGSKQMPKITSTLLMTLIFEIPQCKIEK</sequence>
<dbReference type="GO" id="GO:0051604">
    <property type="term" value="P:protein maturation"/>
    <property type="evidence" value="ECO:0007669"/>
    <property type="project" value="UniProtKB-ARBA"/>
</dbReference>
<evidence type="ECO:0000259" key="20">
    <source>
        <dbReference type="PROSITE" id="PS50208"/>
    </source>
</evidence>
<comment type="caution">
    <text evidence="21">The sequence shown here is derived from an EMBL/GenBank/DDBJ whole genome shotgun (WGS) entry which is preliminary data.</text>
</comment>